<dbReference type="RefSeq" id="WP_130610462.1">
    <property type="nucleotide sequence ID" value="NZ_AP019368.1"/>
</dbReference>
<evidence type="ECO:0008006" key="3">
    <source>
        <dbReference type="Google" id="ProtNLM"/>
    </source>
</evidence>
<dbReference type="PROSITE" id="PS51257">
    <property type="entry name" value="PROKAR_LIPOPROTEIN"/>
    <property type="match status" value="1"/>
</dbReference>
<name>A0A4P2VW60_FLUSA</name>
<reference evidence="1 2" key="1">
    <citation type="submission" date="2018-12" db="EMBL/GenBank/DDBJ databases">
        <title>Rubrispira sanarue gen. nov., sp., nov., a member of the order Silvanigrellales, isolated from a brackish lake in Hamamatsu Japan.</title>
        <authorList>
            <person name="Maejima Y."/>
            <person name="Iino T."/>
            <person name="Muraguchi Y."/>
            <person name="Fukuda K."/>
            <person name="Nojiri H."/>
            <person name="Ohkuma M."/>
            <person name="Moriuchi R."/>
            <person name="Dohra H."/>
            <person name="Kimbara K."/>
            <person name="Shintani M."/>
        </authorList>
    </citation>
    <scope>NUCLEOTIDE SEQUENCE [LARGE SCALE GENOMIC DNA]</scope>
    <source>
        <strain evidence="1 2">RF1110005</strain>
    </source>
</reference>
<evidence type="ECO:0000313" key="1">
    <source>
        <dbReference type="EMBL" id="BBH53825.1"/>
    </source>
</evidence>
<dbReference type="OrthoDB" id="5291780at2"/>
<accession>A0A4P2VW60</accession>
<proteinExistence type="predicted"/>
<dbReference type="AlphaFoldDB" id="A0A4P2VW60"/>
<sequence length="333" mass="37155">MSEKKIIFKAILYFSFVYFISGCTSLKDKKDSVSIVDSPAVAPAPSVVEEPVKNSKQIPLKVILTEKEFAEILVKIKEIEDNFISQNCTTVLELTKSLEKYAKTFPIDSFPTLAQTAVYVCDAKAGLDNPTRLQKAIAALKESQLRYPIANEAWLRNTIADFYVALGEKPNALNEKRVARDLVLAQQLDISALNSQILQLNPQEPGLQKNPSMGLTDSQNQTIDQIVSSATQMINNDSPEQAIAILDTIPAEQRTEPIKRMRSDAINSLVMNLRFKVRALFVRASQQTGSTRKDTLTQCLQILQGIIKNYPDYSDMAAVQNNLKQVQRELSKS</sequence>
<protein>
    <recommendedName>
        <fullName evidence="3">Lipoprotein</fullName>
    </recommendedName>
</protein>
<keyword evidence="2" id="KW-1185">Reference proteome</keyword>
<dbReference type="EMBL" id="AP019368">
    <property type="protein sequence ID" value="BBH53825.1"/>
    <property type="molecule type" value="Genomic_DNA"/>
</dbReference>
<evidence type="ECO:0000313" key="2">
    <source>
        <dbReference type="Proteomes" id="UP000291236"/>
    </source>
</evidence>
<dbReference type="Proteomes" id="UP000291236">
    <property type="component" value="Chromosome"/>
</dbReference>
<gene>
    <name evidence="1" type="ORF">JCM31447_22770</name>
</gene>
<organism evidence="1 2">
    <name type="scientific">Fluviispira sanaruensis</name>
    <dbReference type="NCBI Taxonomy" id="2493639"/>
    <lineage>
        <taxon>Bacteria</taxon>
        <taxon>Pseudomonadati</taxon>
        <taxon>Bdellovibrionota</taxon>
        <taxon>Oligoflexia</taxon>
        <taxon>Silvanigrellales</taxon>
        <taxon>Silvanigrellaceae</taxon>
        <taxon>Fluviispira</taxon>
    </lineage>
</organism>
<dbReference type="KEGG" id="sbf:JCM31447_22770"/>